<protein>
    <submittedName>
        <fullName evidence="2">Uncharacterized protein</fullName>
    </submittedName>
</protein>
<feature type="compositionally biased region" description="Basic residues" evidence="1">
    <location>
        <begin position="1"/>
        <end position="13"/>
    </location>
</feature>
<organism evidence="2 3">
    <name type="scientific">Plakobranchus ocellatus</name>
    <dbReference type="NCBI Taxonomy" id="259542"/>
    <lineage>
        <taxon>Eukaryota</taxon>
        <taxon>Metazoa</taxon>
        <taxon>Spiralia</taxon>
        <taxon>Lophotrochozoa</taxon>
        <taxon>Mollusca</taxon>
        <taxon>Gastropoda</taxon>
        <taxon>Heterobranchia</taxon>
        <taxon>Euthyneura</taxon>
        <taxon>Panpulmonata</taxon>
        <taxon>Sacoglossa</taxon>
        <taxon>Placobranchoidea</taxon>
        <taxon>Plakobranchidae</taxon>
        <taxon>Plakobranchus</taxon>
    </lineage>
</organism>
<feature type="region of interest" description="Disordered" evidence="1">
    <location>
        <begin position="1"/>
        <end position="40"/>
    </location>
</feature>
<name>A0AAV4A5Z3_9GAST</name>
<sequence>MRRRTTTTRGGRRKGWEEGKEEEERKNDNNINHNNSGTEIMRRNSETDNIVLTLSMPVPFSPWVVEVLLVFYSESSRYEGQGAVCRARTRDRKVPADPRADSLATVPPRSFIIFIALFPHHFNLRSPDLLPSAQPIPRPFRTVCVPRFPRDFWAACPP</sequence>
<evidence type="ECO:0000313" key="3">
    <source>
        <dbReference type="Proteomes" id="UP000735302"/>
    </source>
</evidence>
<evidence type="ECO:0000313" key="2">
    <source>
        <dbReference type="EMBL" id="GFO02277.1"/>
    </source>
</evidence>
<reference evidence="2 3" key="1">
    <citation type="journal article" date="2021" name="Elife">
        <title>Chloroplast acquisition without the gene transfer in kleptoplastic sea slugs, Plakobranchus ocellatus.</title>
        <authorList>
            <person name="Maeda T."/>
            <person name="Takahashi S."/>
            <person name="Yoshida T."/>
            <person name="Shimamura S."/>
            <person name="Takaki Y."/>
            <person name="Nagai Y."/>
            <person name="Toyoda A."/>
            <person name="Suzuki Y."/>
            <person name="Arimoto A."/>
            <person name="Ishii H."/>
            <person name="Satoh N."/>
            <person name="Nishiyama T."/>
            <person name="Hasebe M."/>
            <person name="Maruyama T."/>
            <person name="Minagawa J."/>
            <person name="Obokata J."/>
            <person name="Shigenobu S."/>
        </authorList>
    </citation>
    <scope>NUCLEOTIDE SEQUENCE [LARGE SCALE GENOMIC DNA]</scope>
</reference>
<keyword evidence="3" id="KW-1185">Reference proteome</keyword>
<comment type="caution">
    <text evidence="2">The sequence shown here is derived from an EMBL/GenBank/DDBJ whole genome shotgun (WGS) entry which is preliminary data.</text>
</comment>
<feature type="compositionally biased region" description="Basic and acidic residues" evidence="1">
    <location>
        <begin position="14"/>
        <end position="28"/>
    </location>
</feature>
<feature type="compositionally biased region" description="Polar residues" evidence="1">
    <location>
        <begin position="29"/>
        <end position="38"/>
    </location>
</feature>
<dbReference type="Proteomes" id="UP000735302">
    <property type="component" value="Unassembled WGS sequence"/>
</dbReference>
<proteinExistence type="predicted"/>
<gene>
    <name evidence="2" type="ORF">PoB_002878200</name>
</gene>
<accession>A0AAV4A5Z3</accession>
<dbReference type="EMBL" id="BLXT01003580">
    <property type="protein sequence ID" value="GFO02277.1"/>
    <property type="molecule type" value="Genomic_DNA"/>
</dbReference>
<dbReference type="AlphaFoldDB" id="A0AAV4A5Z3"/>
<evidence type="ECO:0000256" key="1">
    <source>
        <dbReference type="SAM" id="MobiDB-lite"/>
    </source>
</evidence>